<evidence type="ECO:0000256" key="6">
    <source>
        <dbReference type="ARBA" id="ARBA00047665"/>
    </source>
</evidence>
<dbReference type="GO" id="GO:0004047">
    <property type="term" value="F:aminomethyltransferase activity"/>
    <property type="evidence" value="ECO:0007669"/>
    <property type="project" value="UniProtKB-EC"/>
</dbReference>
<dbReference type="Gene3D" id="3.30.70.1400">
    <property type="entry name" value="Aminomethyltransferase beta-barrel domains"/>
    <property type="match status" value="1"/>
</dbReference>
<dbReference type="PANTHER" id="PTHR43757">
    <property type="entry name" value="AMINOMETHYLTRANSFERASE"/>
    <property type="match status" value="1"/>
</dbReference>
<keyword evidence="10" id="KW-1185">Reference proteome</keyword>
<evidence type="ECO:0000313" key="9">
    <source>
        <dbReference type="EMBL" id="MDQ0518260.1"/>
    </source>
</evidence>
<dbReference type="SUPFAM" id="SSF101790">
    <property type="entry name" value="Aminomethyltransferase beta-barrel domain"/>
    <property type="match status" value="1"/>
</dbReference>
<dbReference type="RefSeq" id="WP_266283712.1">
    <property type="nucleotide sequence ID" value="NZ_JAPKNF010000003.1"/>
</dbReference>
<dbReference type="InterPro" id="IPR027266">
    <property type="entry name" value="TrmE/GcvT-like"/>
</dbReference>
<dbReference type="Gene3D" id="3.30.1360.120">
    <property type="entry name" value="Probable tRNA modification gtpase trme, domain 1"/>
    <property type="match status" value="1"/>
</dbReference>
<dbReference type="Gene3D" id="4.10.1250.10">
    <property type="entry name" value="Aminomethyltransferase fragment"/>
    <property type="match status" value="1"/>
</dbReference>
<dbReference type="InterPro" id="IPR029043">
    <property type="entry name" value="GcvT/YgfZ_C"/>
</dbReference>
<dbReference type="NCBIfam" id="TIGR00528">
    <property type="entry name" value="gcvT"/>
    <property type="match status" value="1"/>
</dbReference>
<organism evidence="9 10">
    <name type="scientific">Kaistia geumhonensis</name>
    <dbReference type="NCBI Taxonomy" id="410839"/>
    <lineage>
        <taxon>Bacteria</taxon>
        <taxon>Pseudomonadati</taxon>
        <taxon>Pseudomonadota</taxon>
        <taxon>Alphaproteobacteria</taxon>
        <taxon>Hyphomicrobiales</taxon>
        <taxon>Kaistiaceae</taxon>
        <taxon>Kaistia</taxon>
    </lineage>
</organism>
<keyword evidence="3" id="KW-0032">Aminotransferase</keyword>
<proteinExistence type="inferred from homology"/>
<name>A0ABU0MBC5_9HYPH</name>
<dbReference type="EC" id="2.1.2.10" evidence="2"/>
<dbReference type="NCBIfam" id="NF010093">
    <property type="entry name" value="PRK13579.1"/>
    <property type="match status" value="1"/>
</dbReference>
<dbReference type="PANTHER" id="PTHR43757:SF2">
    <property type="entry name" value="AMINOMETHYLTRANSFERASE, MITOCHONDRIAL"/>
    <property type="match status" value="1"/>
</dbReference>
<reference evidence="9 10" key="1">
    <citation type="submission" date="2023-07" db="EMBL/GenBank/DDBJ databases">
        <title>Genomic Encyclopedia of Type Strains, Phase IV (KMG-IV): sequencing the most valuable type-strain genomes for metagenomic binning, comparative biology and taxonomic classification.</title>
        <authorList>
            <person name="Goeker M."/>
        </authorList>
    </citation>
    <scope>NUCLEOTIDE SEQUENCE [LARGE SCALE GENOMIC DNA]</scope>
    <source>
        <strain evidence="9 10">B1-1</strain>
    </source>
</reference>
<dbReference type="Proteomes" id="UP001223743">
    <property type="component" value="Unassembled WGS sequence"/>
</dbReference>
<evidence type="ECO:0000256" key="4">
    <source>
        <dbReference type="ARBA" id="ARBA00022679"/>
    </source>
</evidence>
<keyword evidence="4 9" id="KW-0808">Transferase</keyword>
<feature type="domain" description="Aminomethyltransferase C-terminal" evidence="8">
    <location>
        <begin position="305"/>
        <end position="381"/>
    </location>
</feature>
<comment type="catalytic activity">
    <reaction evidence="6">
        <text>N(6)-[(R)-S(8)-aminomethyldihydrolipoyl]-L-lysyl-[protein] + (6S)-5,6,7,8-tetrahydrofolate = N(6)-[(R)-dihydrolipoyl]-L-lysyl-[protein] + (6R)-5,10-methylene-5,6,7,8-tetrahydrofolate + NH4(+)</text>
        <dbReference type="Rhea" id="RHEA:16945"/>
        <dbReference type="Rhea" id="RHEA-COMP:10475"/>
        <dbReference type="Rhea" id="RHEA-COMP:10492"/>
        <dbReference type="ChEBI" id="CHEBI:15636"/>
        <dbReference type="ChEBI" id="CHEBI:28938"/>
        <dbReference type="ChEBI" id="CHEBI:57453"/>
        <dbReference type="ChEBI" id="CHEBI:83100"/>
        <dbReference type="ChEBI" id="CHEBI:83143"/>
        <dbReference type="EC" id="2.1.2.10"/>
    </reaction>
</comment>
<dbReference type="Pfam" id="PF01571">
    <property type="entry name" value="GCV_T"/>
    <property type="match status" value="1"/>
</dbReference>
<dbReference type="InterPro" id="IPR013977">
    <property type="entry name" value="GcvT_C"/>
</dbReference>
<evidence type="ECO:0000259" key="7">
    <source>
        <dbReference type="Pfam" id="PF01571"/>
    </source>
</evidence>
<evidence type="ECO:0000313" key="10">
    <source>
        <dbReference type="Proteomes" id="UP001223743"/>
    </source>
</evidence>
<dbReference type="PIRSF" id="PIRSF006487">
    <property type="entry name" value="GcvT"/>
    <property type="match status" value="1"/>
</dbReference>
<dbReference type="InterPro" id="IPR006223">
    <property type="entry name" value="GcvT"/>
</dbReference>
<dbReference type="NCBIfam" id="NF001567">
    <property type="entry name" value="PRK00389.1"/>
    <property type="match status" value="1"/>
</dbReference>
<protein>
    <recommendedName>
        <fullName evidence="2">aminomethyltransferase</fullName>
        <ecNumber evidence="2">2.1.2.10</ecNumber>
    </recommendedName>
    <alternativeName>
        <fullName evidence="5">Glycine cleavage system T protein</fullName>
    </alternativeName>
</protein>
<dbReference type="SUPFAM" id="SSF103025">
    <property type="entry name" value="Folate-binding domain"/>
    <property type="match status" value="1"/>
</dbReference>
<comment type="similarity">
    <text evidence="1">Belongs to the GcvT family.</text>
</comment>
<evidence type="ECO:0000256" key="1">
    <source>
        <dbReference type="ARBA" id="ARBA00008609"/>
    </source>
</evidence>
<dbReference type="InterPro" id="IPR028896">
    <property type="entry name" value="GcvT/YgfZ/DmdA"/>
</dbReference>
<sequence>MADARESEAQNSAAADSLLETPLATLHRALGARMVPFAGYAMPVQYPAGILAEHNWTRESAGLFDVSHMGQAFLEGPDHATTARALEALTPGDFLNLAPGRIRYTLLTTAEGGIIDDLMVTRPAGADADGTLFLVVNAARKAIDYAHIAANLPDGVTLRPVEDRALLALQGPLAAAVLARHVPGAETMGFMTAADTAFDGIPVAISRSGYTGEDGYEISVAAAEAEAVARALLDEEEVKPIGLGARDSLRLEAGLCLYGHDIDEATSPAEADLGFAVPKRRRAEGGFPGAGRILAEFADGPARLRVGIQPDGRAPAREGTEIRDASGTLVGLVTSGGFGPTAGGPVAMGYVAADASEAGTPLTLSVRGKDLAARVVPLPFVPHRYFRKTSS</sequence>
<dbReference type="Pfam" id="PF08669">
    <property type="entry name" value="GCV_T_C"/>
    <property type="match status" value="1"/>
</dbReference>
<dbReference type="Gene3D" id="2.40.30.110">
    <property type="entry name" value="Aminomethyltransferase beta-barrel domains"/>
    <property type="match status" value="1"/>
</dbReference>
<evidence type="ECO:0000256" key="5">
    <source>
        <dbReference type="ARBA" id="ARBA00031395"/>
    </source>
</evidence>
<comment type="caution">
    <text evidence="9">The sequence shown here is derived from an EMBL/GenBank/DDBJ whole genome shotgun (WGS) entry which is preliminary data.</text>
</comment>
<evidence type="ECO:0000256" key="3">
    <source>
        <dbReference type="ARBA" id="ARBA00022576"/>
    </source>
</evidence>
<evidence type="ECO:0000259" key="8">
    <source>
        <dbReference type="Pfam" id="PF08669"/>
    </source>
</evidence>
<evidence type="ECO:0000256" key="2">
    <source>
        <dbReference type="ARBA" id="ARBA00012616"/>
    </source>
</evidence>
<feature type="domain" description="GCVT N-terminal" evidence="7">
    <location>
        <begin position="25"/>
        <end position="279"/>
    </location>
</feature>
<dbReference type="InterPro" id="IPR006222">
    <property type="entry name" value="GCVT_N"/>
</dbReference>
<accession>A0ABU0MBC5</accession>
<dbReference type="EMBL" id="JAUSWJ010000001">
    <property type="protein sequence ID" value="MDQ0518260.1"/>
    <property type="molecule type" value="Genomic_DNA"/>
</dbReference>
<gene>
    <name evidence="9" type="ORF">QO015_003873</name>
</gene>